<dbReference type="Proteomes" id="UP000031202">
    <property type="component" value="Unassembled WGS sequence"/>
</dbReference>
<evidence type="ECO:0000313" key="3">
    <source>
        <dbReference type="Proteomes" id="UP000031202"/>
    </source>
</evidence>
<dbReference type="AlphaFoldDB" id="A0A0B4CFQ1"/>
<reference evidence="2 3" key="1">
    <citation type="submission" date="2014-12" db="EMBL/GenBank/DDBJ databases">
        <title>Genome sequencing of Microbacterium hominis TPW29.</title>
        <authorList>
            <person name="Tan P.W."/>
            <person name="Chan K.-G."/>
        </authorList>
    </citation>
    <scope>NUCLEOTIDE SEQUENCE [LARGE SCALE GENOMIC DNA]</scope>
    <source>
        <strain evidence="2 3">TPW29</strain>
    </source>
</reference>
<sequence length="77" mass="7990">MIMRMTLAVSVLVLGVVVTIAGAFAMYTHAVIADETGISGANPALWMVIFLGVGTALVGMLQIVGAVTDRPESLNSR</sequence>
<evidence type="ECO:0000256" key="1">
    <source>
        <dbReference type="SAM" id="Phobius"/>
    </source>
</evidence>
<protein>
    <submittedName>
        <fullName evidence="2">Uncharacterized protein</fullName>
    </submittedName>
</protein>
<keyword evidence="1" id="KW-1133">Transmembrane helix</keyword>
<evidence type="ECO:0000313" key="2">
    <source>
        <dbReference type="EMBL" id="KIC60114.1"/>
    </source>
</evidence>
<keyword evidence="1" id="KW-0812">Transmembrane</keyword>
<accession>A0A0B4CFQ1</accession>
<dbReference type="EMBL" id="JWSZ01000001">
    <property type="protein sequence ID" value="KIC60114.1"/>
    <property type="molecule type" value="Genomic_DNA"/>
</dbReference>
<name>A0A0B4CFQ1_9MICO</name>
<dbReference type="RefSeq" id="WP_039411989.1">
    <property type="nucleotide sequence ID" value="NZ_JWSZ01000001.1"/>
</dbReference>
<feature type="transmembrane region" description="Helical" evidence="1">
    <location>
        <begin position="43"/>
        <end position="67"/>
    </location>
</feature>
<gene>
    <name evidence="2" type="ORF">RM52_01550</name>
</gene>
<proteinExistence type="predicted"/>
<organism evidence="2 3">
    <name type="scientific">Microbacterium hominis</name>
    <dbReference type="NCBI Taxonomy" id="162426"/>
    <lineage>
        <taxon>Bacteria</taxon>
        <taxon>Bacillati</taxon>
        <taxon>Actinomycetota</taxon>
        <taxon>Actinomycetes</taxon>
        <taxon>Micrococcales</taxon>
        <taxon>Microbacteriaceae</taxon>
        <taxon>Microbacterium</taxon>
    </lineage>
</organism>
<keyword evidence="1" id="KW-0472">Membrane</keyword>
<comment type="caution">
    <text evidence="2">The sequence shown here is derived from an EMBL/GenBank/DDBJ whole genome shotgun (WGS) entry which is preliminary data.</text>
</comment>